<keyword evidence="3" id="KW-1185">Reference proteome</keyword>
<feature type="region of interest" description="Disordered" evidence="1">
    <location>
        <begin position="158"/>
        <end position="181"/>
    </location>
</feature>
<evidence type="ECO:0000256" key="1">
    <source>
        <dbReference type="SAM" id="MobiDB-lite"/>
    </source>
</evidence>
<accession>A0ABU6UU68</accession>
<gene>
    <name evidence="2" type="ORF">PIB30_080955</name>
</gene>
<protein>
    <submittedName>
        <fullName evidence="2">Uncharacterized protein</fullName>
    </submittedName>
</protein>
<dbReference type="EMBL" id="JASCZI010122023">
    <property type="protein sequence ID" value="MED6163538.1"/>
    <property type="molecule type" value="Genomic_DNA"/>
</dbReference>
<reference evidence="2 3" key="1">
    <citation type="journal article" date="2023" name="Plants (Basel)">
        <title>Bridging the Gap: Combining Genomics and Transcriptomics Approaches to Understand Stylosanthes scabra, an Orphan Legume from the Brazilian Caatinga.</title>
        <authorList>
            <person name="Ferreira-Neto J.R.C."/>
            <person name="da Silva M.D."/>
            <person name="Binneck E."/>
            <person name="de Melo N.F."/>
            <person name="da Silva R.H."/>
            <person name="de Melo A.L.T.M."/>
            <person name="Pandolfi V."/>
            <person name="Bustamante F.O."/>
            <person name="Brasileiro-Vidal A.C."/>
            <person name="Benko-Iseppon A.M."/>
        </authorList>
    </citation>
    <scope>NUCLEOTIDE SEQUENCE [LARGE SCALE GENOMIC DNA]</scope>
    <source>
        <tissue evidence="2">Leaves</tissue>
    </source>
</reference>
<dbReference type="Proteomes" id="UP001341840">
    <property type="component" value="Unassembled WGS sequence"/>
</dbReference>
<organism evidence="2 3">
    <name type="scientific">Stylosanthes scabra</name>
    <dbReference type="NCBI Taxonomy" id="79078"/>
    <lineage>
        <taxon>Eukaryota</taxon>
        <taxon>Viridiplantae</taxon>
        <taxon>Streptophyta</taxon>
        <taxon>Embryophyta</taxon>
        <taxon>Tracheophyta</taxon>
        <taxon>Spermatophyta</taxon>
        <taxon>Magnoliopsida</taxon>
        <taxon>eudicotyledons</taxon>
        <taxon>Gunneridae</taxon>
        <taxon>Pentapetalae</taxon>
        <taxon>rosids</taxon>
        <taxon>fabids</taxon>
        <taxon>Fabales</taxon>
        <taxon>Fabaceae</taxon>
        <taxon>Papilionoideae</taxon>
        <taxon>50 kb inversion clade</taxon>
        <taxon>dalbergioids sensu lato</taxon>
        <taxon>Dalbergieae</taxon>
        <taxon>Pterocarpus clade</taxon>
        <taxon>Stylosanthes</taxon>
    </lineage>
</organism>
<name>A0ABU6UU68_9FABA</name>
<feature type="region of interest" description="Disordered" evidence="1">
    <location>
        <begin position="128"/>
        <end position="147"/>
    </location>
</feature>
<evidence type="ECO:0000313" key="2">
    <source>
        <dbReference type="EMBL" id="MED6163538.1"/>
    </source>
</evidence>
<evidence type="ECO:0000313" key="3">
    <source>
        <dbReference type="Proteomes" id="UP001341840"/>
    </source>
</evidence>
<proteinExistence type="predicted"/>
<comment type="caution">
    <text evidence="2">The sequence shown here is derived from an EMBL/GenBank/DDBJ whole genome shotgun (WGS) entry which is preliminary data.</text>
</comment>
<sequence length="218" mass="24441">MRVAVSRKLPLQKWTLNALWVQMGDSSFMISHRDGNINSFMELVADVIRFGLEARAVILKCIEELVDAVKVTMDPKMDKKGKKTILYPRPKIYAKAAAAKTPIAPTPPFASPSALPKPTKKELIITDLTKDSNSEEKARQKSQERKLKNTFHRMLRIGKAGSPDSYQGTPSTTFGSSDDDDFLRDESMYWEYGNIDMWKVMAPDESSEGSFPGEPPNP</sequence>